<dbReference type="SUPFAM" id="SSF57667">
    <property type="entry name" value="beta-beta-alpha zinc fingers"/>
    <property type="match status" value="1"/>
</dbReference>
<evidence type="ECO:0000313" key="3">
    <source>
        <dbReference type="EMBL" id="KAG4423531.1"/>
    </source>
</evidence>
<dbReference type="PANTHER" id="PTHR13182">
    <property type="entry name" value="ZINC FINGER PROTEIN 622"/>
    <property type="match status" value="1"/>
</dbReference>
<dbReference type="InterPro" id="IPR041661">
    <property type="entry name" value="ZN622/Rei1/Reh1_Znf-C2H2"/>
</dbReference>
<dbReference type="PANTHER" id="PTHR13182:SF8">
    <property type="entry name" value="CYTOPLASMIC 60S SUBUNIT BIOGENESIS FACTOR ZNF622"/>
    <property type="match status" value="1"/>
</dbReference>
<sequence length="352" mass="39312">MEALEIGCQTCGIRFDSREAQRNHMRGDWHVYNLKRKMTALSPIPHSVFESQIINISKETSESSSSEHDDESESDDEDFTPTRCLFCPTISTSTSTNLTHMPQAHSFNIPDMSHLLDIDSFLGYLYTIISSFHECISCGSVKSSKSAVQDHMRGKGHCRLNLEEDPLELGDFWEVSEDESESDNMGEENDGKGDEKEGIPVLVEGELRLPSGKILGRRSKNRNPRLTIASLSRSRSSSPPQNIKEPQPQSQSQPPSNPQQATSSAISTVRTIRPTVRTEHRIVPKPGTQTSLIGLSDVQQRALRATEMKIEKVETKAKKMYEAKVDRKGNKQKTFRVLSIGKKAAGLEKRNG</sequence>
<dbReference type="PROSITE" id="PS00028">
    <property type="entry name" value="ZINC_FINGER_C2H2_1"/>
    <property type="match status" value="1"/>
</dbReference>
<dbReference type="Proteomes" id="UP000664132">
    <property type="component" value="Unassembled WGS sequence"/>
</dbReference>
<dbReference type="Pfam" id="PF12756">
    <property type="entry name" value="zf-C2H2_2"/>
    <property type="match status" value="1"/>
</dbReference>
<reference evidence="3" key="1">
    <citation type="submission" date="2021-02" db="EMBL/GenBank/DDBJ databases">
        <title>Genome sequence Cadophora malorum strain M34.</title>
        <authorList>
            <person name="Stefanovic E."/>
            <person name="Vu D."/>
            <person name="Scully C."/>
            <person name="Dijksterhuis J."/>
            <person name="Roader J."/>
            <person name="Houbraken J."/>
        </authorList>
    </citation>
    <scope>NUCLEOTIDE SEQUENCE</scope>
    <source>
        <strain evidence="3">M34</strain>
    </source>
</reference>
<feature type="compositionally biased region" description="Acidic residues" evidence="1">
    <location>
        <begin position="176"/>
        <end position="188"/>
    </location>
</feature>
<organism evidence="3 4">
    <name type="scientific">Cadophora malorum</name>
    <dbReference type="NCBI Taxonomy" id="108018"/>
    <lineage>
        <taxon>Eukaryota</taxon>
        <taxon>Fungi</taxon>
        <taxon>Dikarya</taxon>
        <taxon>Ascomycota</taxon>
        <taxon>Pezizomycotina</taxon>
        <taxon>Leotiomycetes</taxon>
        <taxon>Helotiales</taxon>
        <taxon>Ploettnerulaceae</taxon>
        <taxon>Cadophora</taxon>
    </lineage>
</organism>
<dbReference type="SMART" id="SM00355">
    <property type="entry name" value="ZnF_C2H2"/>
    <property type="match status" value="3"/>
</dbReference>
<dbReference type="OrthoDB" id="19329at2759"/>
<accession>A0A8H8BTK8</accession>
<comment type="caution">
    <text evidence="3">The sequence shown here is derived from an EMBL/GenBank/DDBJ whole genome shotgun (WGS) entry which is preliminary data.</text>
</comment>
<dbReference type="InterPro" id="IPR013087">
    <property type="entry name" value="Znf_C2H2_type"/>
</dbReference>
<feature type="region of interest" description="Disordered" evidence="1">
    <location>
        <begin position="176"/>
        <end position="271"/>
    </location>
</feature>
<proteinExistence type="predicted"/>
<evidence type="ECO:0000259" key="2">
    <source>
        <dbReference type="PROSITE" id="PS00028"/>
    </source>
</evidence>
<dbReference type="InterPro" id="IPR036236">
    <property type="entry name" value="Znf_C2H2_sf"/>
</dbReference>
<keyword evidence="4" id="KW-1185">Reference proteome</keyword>
<feature type="compositionally biased region" description="Basic and acidic residues" evidence="1">
    <location>
        <begin position="189"/>
        <end position="198"/>
    </location>
</feature>
<dbReference type="GO" id="GO:0030687">
    <property type="term" value="C:preribosome, large subunit precursor"/>
    <property type="evidence" value="ECO:0007669"/>
    <property type="project" value="TreeGrafter"/>
</dbReference>
<feature type="domain" description="C2H2-type" evidence="2">
    <location>
        <begin position="8"/>
        <end position="30"/>
    </location>
</feature>
<dbReference type="EMBL" id="JAFJYH010000033">
    <property type="protein sequence ID" value="KAG4423531.1"/>
    <property type="molecule type" value="Genomic_DNA"/>
</dbReference>
<name>A0A8H8BTK8_9HELO</name>
<evidence type="ECO:0000313" key="4">
    <source>
        <dbReference type="Proteomes" id="UP000664132"/>
    </source>
</evidence>
<feature type="compositionally biased region" description="Low complexity" evidence="1">
    <location>
        <begin position="246"/>
        <end position="264"/>
    </location>
</feature>
<dbReference type="AlphaFoldDB" id="A0A8H8BTK8"/>
<dbReference type="GO" id="GO:0042273">
    <property type="term" value="P:ribosomal large subunit biogenesis"/>
    <property type="evidence" value="ECO:0007669"/>
    <property type="project" value="TreeGrafter"/>
</dbReference>
<dbReference type="InterPro" id="IPR040025">
    <property type="entry name" value="Znf622/Rei1/Reh1"/>
</dbReference>
<feature type="compositionally biased region" description="Acidic residues" evidence="1">
    <location>
        <begin position="68"/>
        <end position="79"/>
    </location>
</feature>
<feature type="region of interest" description="Disordered" evidence="1">
    <location>
        <begin position="58"/>
        <end position="80"/>
    </location>
</feature>
<protein>
    <recommendedName>
        <fullName evidence="2">C2H2-type domain-containing protein</fullName>
    </recommendedName>
</protein>
<evidence type="ECO:0000256" key="1">
    <source>
        <dbReference type="SAM" id="MobiDB-lite"/>
    </source>
</evidence>
<gene>
    <name evidence="3" type="ORF">IFR04_003354</name>
</gene>